<sequence>MKYQWVIFMMKYKGRFTSLRKRRYKDRLIKSWKVIDFSENKGIDSLKRQLVQKKNICRKSNIPLTIPHIPQLIVRYIHPPCYQNMGILGLIPIHHQWCNRVPRPDANAVLVQELLAA</sequence>
<evidence type="ECO:0000313" key="1">
    <source>
        <dbReference type="EMBL" id="GAA0171868.1"/>
    </source>
</evidence>
<protein>
    <submittedName>
        <fullName evidence="1">Uncharacterized protein</fullName>
    </submittedName>
</protein>
<dbReference type="AlphaFoldDB" id="A0AAV3R9C1"/>
<name>A0AAV3R9C1_LITER</name>
<accession>A0AAV3R9C1</accession>
<organism evidence="1 2">
    <name type="scientific">Lithospermum erythrorhizon</name>
    <name type="common">Purple gromwell</name>
    <name type="synonym">Lithospermum officinale var. erythrorhizon</name>
    <dbReference type="NCBI Taxonomy" id="34254"/>
    <lineage>
        <taxon>Eukaryota</taxon>
        <taxon>Viridiplantae</taxon>
        <taxon>Streptophyta</taxon>
        <taxon>Embryophyta</taxon>
        <taxon>Tracheophyta</taxon>
        <taxon>Spermatophyta</taxon>
        <taxon>Magnoliopsida</taxon>
        <taxon>eudicotyledons</taxon>
        <taxon>Gunneridae</taxon>
        <taxon>Pentapetalae</taxon>
        <taxon>asterids</taxon>
        <taxon>lamiids</taxon>
        <taxon>Boraginales</taxon>
        <taxon>Boraginaceae</taxon>
        <taxon>Boraginoideae</taxon>
        <taxon>Lithospermeae</taxon>
        <taxon>Lithospermum</taxon>
    </lineage>
</organism>
<dbReference type="Proteomes" id="UP001454036">
    <property type="component" value="Unassembled WGS sequence"/>
</dbReference>
<comment type="caution">
    <text evidence="1">The sequence shown here is derived from an EMBL/GenBank/DDBJ whole genome shotgun (WGS) entry which is preliminary data.</text>
</comment>
<evidence type="ECO:0000313" key="2">
    <source>
        <dbReference type="Proteomes" id="UP001454036"/>
    </source>
</evidence>
<keyword evidence="2" id="KW-1185">Reference proteome</keyword>
<gene>
    <name evidence="1" type="ORF">LIER_25804</name>
</gene>
<proteinExistence type="predicted"/>
<dbReference type="EMBL" id="BAABME010007860">
    <property type="protein sequence ID" value="GAA0171868.1"/>
    <property type="molecule type" value="Genomic_DNA"/>
</dbReference>
<reference evidence="1 2" key="1">
    <citation type="submission" date="2024-01" db="EMBL/GenBank/DDBJ databases">
        <title>The complete chloroplast genome sequence of Lithospermum erythrorhizon: insights into the phylogenetic relationship among Boraginaceae species and the maternal lineages of purple gromwells.</title>
        <authorList>
            <person name="Okada T."/>
            <person name="Watanabe K."/>
        </authorList>
    </citation>
    <scope>NUCLEOTIDE SEQUENCE [LARGE SCALE GENOMIC DNA]</scope>
</reference>